<dbReference type="PATRIC" id="fig|1300222.3.peg.196"/>
<dbReference type="AlphaFoldDB" id="M8DCV0"/>
<keyword evidence="1" id="KW-0732">Signal</keyword>
<dbReference type="OrthoDB" id="2475888at2"/>
<keyword evidence="3" id="KW-1185">Reference proteome</keyword>
<proteinExistence type="predicted"/>
<name>M8DCV0_9BACL</name>
<gene>
    <name evidence="2" type="ORF">I532_00920</name>
</gene>
<evidence type="ECO:0000313" key="2">
    <source>
        <dbReference type="EMBL" id="EMT54124.1"/>
    </source>
</evidence>
<feature type="chain" id="PRO_5004094930" evidence="1">
    <location>
        <begin position="24"/>
        <end position="418"/>
    </location>
</feature>
<dbReference type="Proteomes" id="UP000012081">
    <property type="component" value="Unassembled WGS sequence"/>
</dbReference>
<sequence length="418" mass="48477">MKTKIIPLAIVACLLVPSSQVWAESAIVKKMKETDQKQLAEERNKECTMGCRTTRGWSHQIGPDFFAYPDMANGAELSPDQLYLLRRLNDLYLQQTKILQLVWEQKVSAPYSQQREEIKGIVLDMFARVGSMQDVSPNEVKILQEAVRVASNLHLWDDLREEWVEDRDINFAYQYAEGVEKALDRFREDIYKYRDHIPGGHFARFEWGHAFTMNVLKEFHKPLASAYPETVHAWTEKYTVKFLDDLQKDNTAKLDERLQAVLSIYNTYKAMPGTAGKGSLSFSLGDRIIEMIKTNNQTITENERYYQDYAISLGNLYEVSKLPDIAADKKKAMKLQWYRSFMEGLGKLDVPAVYKGNFYWYVNYLVDNDLKLFNAEFPNERKLLAKQLLTKLKEEKNPENKAEYNQTIAKLTKLANGK</sequence>
<accession>M8DCV0</accession>
<evidence type="ECO:0000313" key="3">
    <source>
        <dbReference type="Proteomes" id="UP000012081"/>
    </source>
</evidence>
<organism evidence="2 3">
    <name type="scientific">Brevibacillus borstelensis AK1</name>
    <dbReference type="NCBI Taxonomy" id="1300222"/>
    <lineage>
        <taxon>Bacteria</taxon>
        <taxon>Bacillati</taxon>
        <taxon>Bacillota</taxon>
        <taxon>Bacilli</taxon>
        <taxon>Bacillales</taxon>
        <taxon>Paenibacillaceae</taxon>
        <taxon>Brevibacillus</taxon>
    </lineage>
</organism>
<dbReference type="EMBL" id="APBN01000001">
    <property type="protein sequence ID" value="EMT54124.1"/>
    <property type="molecule type" value="Genomic_DNA"/>
</dbReference>
<feature type="signal peptide" evidence="1">
    <location>
        <begin position="1"/>
        <end position="23"/>
    </location>
</feature>
<dbReference type="STRING" id="1300222.I532_00920"/>
<protein>
    <submittedName>
        <fullName evidence="2">Uncharacterized protein</fullName>
    </submittedName>
</protein>
<reference evidence="2 3" key="1">
    <citation type="submission" date="2013-03" db="EMBL/GenBank/DDBJ databases">
        <title>Assembly of a new bacterial strain Brevibacillus borstelensis AK1.</title>
        <authorList>
            <person name="Rajan I."/>
            <person name="PoliReddy D."/>
            <person name="Sugumar T."/>
            <person name="Rathinam K."/>
            <person name="Alqarawi S."/>
            <person name="Khalil A.B."/>
            <person name="Sivakumar N."/>
        </authorList>
    </citation>
    <scope>NUCLEOTIDE SEQUENCE [LARGE SCALE GENOMIC DNA]</scope>
    <source>
        <strain evidence="2 3">AK1</strain>
    </source>
</reference>
<dbReference type="RefSeq" id="WP_003385818.1">
    <property type="nucleotide sequence ID" value="NZ_APBN01000001.1"/>
</dbReference>
<evidence type="ECO:0000256" key="1">
    <source>
        <dbReference type="SAM" id="SignalP"/>
    </source>
</evidence>
<comment type="caution">
    <text evidence="2">The sequence shown here is derived from an EMBL/GenBank/DDBJ whole genome shotgun (WGS) entry which is preliminary data.</text>
</comment>